<evidence type="ECO:0000313" key="2">
    <source>
        <dbReference type="EMBL" id="CAI9966550.1"/>
    </source>
</evidence>
<keyword evidence="1" id="KW-0472">Membrane</keyword>
<comment type="caution">
    <text evidence="2">The sequence shown here is derived from an EMBL/GenBank/DDBJ whole genome shotgun (WGS) entry which is preliminary data.</text>
</comment>
<dbReference type="AlphaFoldDB" id="A0AA86UPH0"/>
<keyword evidence="4" id="KW-1185">Reference proteome</keyword>
<organism evidence="2">
    <name type="scientific">Hexamita inflata</name>
    <dbReference type="NCBI Taxonomy" id="28002"/>
    <lineage>
        <taxon>Eukaryota</taxon>
        <taxon>Metamonada</taxon>
        <taxon>Diplomonadida</taxon>
        <taxon>Hexamitidae</taxon>
        <taxon>Hexamitinae</taxon>
        <taxon>Hexamita</taxon>
    </lineage>
</organism>
<dbReference type="EMBL" id="CATOUU010001007">
    <property type="protein sequence ID" value="CAI9966550.1"/>
    <property type="molecule type" value="Genomic_DNA"/>
</dbReference>
<protein>
    <submittedName>
        <fullName evidence="3">Hypothetical_protein</fullName>
    </submittedName>
</protein>
<dbReference type="Proteomes" id="UP001642409">
    <property type="component" value="Unassembled WGS sequence"/>
</dbReference>
<sequence>MINILLRVFNNLCEDYDCNGFECKEYTIQNSSFPVCMCDQQIFGTECRYCRNFKYSMESNCTECVYSYLDPMKGCKNCVASPRLDAIKGCTQCVDEKYDIKHNCNKCSKDHMDFSKDCNSCEGKYILLVNECISKAFSNFTIYFGLIFSNLAIIAVLVLVRYQNKHKQKPNGFCLLTEESMYYIDEI</sequence>
<keyword evidence="1" id="KW-1133">Transmembrane helix</keyword>
<gene>
    <name evidence="3" type="ORF">HINF_LOCUS34638</name>
    <name evidence="2" type="ORF">HINF_LOCUS54195</name>
</gene>
<dbReference type="EMBL" id="CAXDID020000123">
    <property type="protein sequence ID" value="CAL6032750.1"/>
    <property type="molecule type" value="Genomic_DNA"/>
</dbReference>
<accession>A0AA86UPH0</accession>
<keyword evidence="1" id="KW-0812">Transmembrane</keyword>
<reference evidence="2" key="1">
    <citation type="submission" date="2023-06" db="EMBL/GenBank/DDBJ databases">
        <authorList>
            <person name="Kurt Z."/>
        </authorList>
    </citation>
    <scope>NUCLEOTIDE SEQUENCE</scope>
</reference>
<feature type="transmembrane region" description="Helical" evidence="1">
    <location>
        <begin position="140"/>
        <end position="160"/>
    </location>
</feature>
<evidence type="ECO:0000313" key="3">
    <source>
        <dbReference type="EMBL" id="CAL6032750.1"/>
    </source>
</evidence>
<evidence type="ECO:0000313" key="4">
    <source>
        <dbReference type="Proteomes" id="UP001642409"/>
    </source>
</evidence>
<evidence type="ECO:0000256" key="1">
    <source>
        <dbReference type="SAM" id="Phobius"/>
    </source>
</evidence>
<proteinExistence type="predicted"/>
<name>A0AA86UPH0_9EUKA</name>
<reference evidence="3 4" key="2">
    <citation type="submission" date="2024-07" db="EMBL/GenBank/DDBJ databases">
        <authorList>
            <person name="Akdeniz Z."/>
        </authorList>
    </citation>
    <scope>NUCLEOTIDE SEQUENCE [LARGE SCALE GENOMIC DNA]</scope>
</reference>